<accession>A0A9W6BKX3</accession>
<keyword evidence="1 9" id="KW-0723">Serine/threonine-protein kinase</keyword>
<comment type="catalytic activity">
    <reaction evidence="6">
        <text>L-threonyl-[protein] + ATP = O-phospho-L-threonyl-[protein] + ADP + H(+)</text>
        <dbReference type="Rhea" id="RHEA:46608"/>
        <dbReference type="Rhea" id="RHEA-COMP:11060"/>
        <dbReference type="Rhea" id="RHEA-COMP:11605"/>
        <dbReference type="ChEBI" id="CHEBI:15378"/>
        <dbReference type="ChEBI" id="CHEBI:30013"/>
        <dbReference type="ChEBI" id="CHEBI:30616"/>
        <dbReference type="ChEBI" id="CHEBI:61977"/>
        <dbReference type="ChEBI" id="CHEBI:456216"/>
        <dbReference type="EC" id="2.7.11.1"/>
    </reaction>
</comment>
<keyword evidence="4" id="KW-0418">Kinase</keyword>
<feature type="domain" description="Protein kinase" evidence="10">
    <location>
        <begin position="42"/>
        <end position="287"/>
    </location>
</feature>
<evidence type="ECO:0000256" key="3">
    <source>
        <dbReference type="ARBA" id="ARBA00022741"/>
    </source>
</evidence>
<dbReference type="PROSITE" id="PS00108">
    <property type="entry name" value="PROTEIN_KINASE_ST"/>
    <property type="match status" value="1"/>
</dbReference>
<dbReference type="InterPro" id="IPR011009">
    <property type="entry name" value="Kinase-like_dom_sf"/>
</dbReference>
<dbReference type="FunFam" id="3.30.200.20:FF:000034">
    <property type="entry name" value="Kinase suppressor of Ras 1"/>
    <property type="match status" value="1"/>
</dbReference>
<dbReference type="InterPro" id="IPR017441">
    <property type="entry name" value="Protein_kinase_ATP_BS"/>
</dbReference>
<evidence type="ECO:0000256" key="5">
    <source>
        <dbReference type="ARBA" id="ARBA00022840"/>
    </source>
</evidence>
<dbReference type="InterPro" id="IPR051681">
    <property type="entry name" value="Ser/Thr_Kinases-Pseudokinases"/>
</dbReference>
<organism evidence="11 12">
    <name type="scientific">Pleodorina starrii</name>
    <dbReference type="NCBI Taxonomy" id="330485"/>
    <lineage>
        <taxon>Eukaryota</taxon>
        <taxon>Viridiplantae</taxon>
        <taxon>Chlorophyta</taxon>
        <taxon>core chlorophytes</taxon>
        <taxon>Chlorophyceae</taxon>
        <taxon>CS clade</taxon>
        <taxon>Chlamydomonadales</taxon>
        <taxon>Volvocaceae</taxon>
        <taxon>Pleodorina</taxon>
    </lineage>
</organism>
<dbReference type="PANTHER" id="PTHR44329:SF289">
    <property type="entry name" value="SERINE_THREONINE-PROTEIN KINASE VIK"/>
    <property type="match status" value="1"/>
</dbReference>
<keyword evidence="3 8" id="KW-0547">Nucleotide-binding</keyword>
<keyword evidence="5 8" id="KW-0067">ATP-binding</keyword>
<evidence type="ECO:0000256" key="8">
    <source>
        <dbReference type="PROSITE-ProRule" id="PRU10141"/>
    </source>
</evidence>
<dbReference type="CDD" id="cd13999">
    <property type="entry name" value="STKc_MAP3K-like"/>
    <property type="match status" value="1"/>
</dbReference>
<sequence length="294" mass="32920">MLVLQIKDPAEIERLIKENSDLKRQIAGGGASSSYQIPYEDLEVQDQIGGGGFSLVYRGFWKGTPVAIKKWFDPNHSEQMVQEFREEVMTLAELRHPHVMQFLGACMKPPHLAMVTEHMPFSLHHVLYQAGVELDRKKVVGLAQDIARAFIYLHSRRPAIVHRDIKPANFLVDRAWKVKVCDFGLASNSKAQAGAGTPQYMAPELWDNKAYNEKVDVYAFGVMLNELVAKEPPFAGMPLPEVRAAVLAGKRPEVPLSCPRVITDIIKKCWAADSTARPSFLQINDMLKEASKAL</sequence>
<dbReference type="SUPFAM" id="SSF56112">
    <property type="entry name" value="Protein kinase-like (PK-like)"/>
    <property type="match status" value="1"/>
</dbReference>
<evidence type="ECO:0000256" key="9">
    <source>
        <dbReference type="RuleBase" id="RU000304"/>
    </source>
</evidence>
<keyword evidence="2" id="KW-0808">Transferase</keyword>
<dbReference type="PROSITE" id="PS50011">
    <property type="entry name" value="PROTEIN_KINASE_DOM"/>
    <property type="match status" value="1"/>
</dbReference>
<dbReference type="AlphaFoldDB" id="A0A9W6BKX3"/>
<evidence type="ECO:0000313" key="11">
    <source>
        <dbReference type="EMBL" id="GLC53675.1"/>
    </source>
</evidence>
<evidence type="ECO:0000259" key="10">
    <source>
        <dbReference type="PROSITE" id="PS50011"/>
    </source>
</evidence>
<dbReference type="PIRSF" id="PIRSF000654">
    <property type="entry name" value="Integrin-linked_kinase"/>
    <property type="match status" value="1"/>
</dbReference>
<dbReference type="Gene3D" id="1.10.510.10">
    <property type="entry name" value="Transferase(Phosphotransferase) domain 1"/>
    <property type="match status" value="1"/>
</dbReference>
<dbReference type="PANTHER" id="PTHR44329">
    <property type="entry name" value="SERINE/THREONINE-PROTEIN KINASE TNNI3K-RELATED"/>
    <property type="match status" value="1"/>
</dbReference>
<keyword evidence="12" id="KW-1185">Reference proteome</keyword>
<evidence type="ECO:0000256" key="6">
    <source>
        <dbReference type="ARBA" id="ARBA00047899"/>
    </source>
</evidence>
<feature type="binding site" evidence="8">
    <location>
        <position position="70"/>
    </location>
    <ligand>
        <name>ATP</name>
        <dbReference type="ChEBI" id="CHEBI:30616"/>
    </ligand>
</feature>
<name>A0A9W6BKX3_9CHLO</name>
<evidence type="ECO:0000256" key="4">
    <source>
        <dbReference type="ARBA" id="ARBA00022777"/>
    </source>
</evidence>
<reference evidence="11 12" key="1">
    <citation type="journal article" date="2023" name="Commun. Biol.">
        <title>Reorganization of the ancestral sex-determining regions during the evolution of trioecy in Pleodorina starrii.</title>
        <authorList>
            <person name="Takahashi K."/>
            <person name="Suzuki S."/>
            <person name="Kawai-Toyooka H."/>
            <person name="Yamamoto K."/>
            <person name="Hamaji T."/>
            <person name="Ootsuki R."/>
            <person name="Yamaguchi H."/>
            <person name="Kawachi M."/>
            <person name="Higashiyama T."/>
            <person name="Nozaki H."/>
        </authorList>
    </citation>
    <scope>NUCLEOTIDE SEQUENCE [LARGE SCALE GENOMIC DNA]</scope>
    <source>
        <strain evidence="11 12">NIES-4479</strain>
    </source>
</reference>
<dbReference type="InterPro" id="IPR000719">
    <property type="entry name" value="Prot_kinase_dom"/>
</dbReference>
<dbReference type="InterPro" id="IPR001245">
    <property type="entry name" value="Ser-Thr/Tyr_kinase_cat_dom"/>
</dbReference>
<dbReference type="InterPro" id="IPR008271">
    <property type="entry name" value="Ser/Thr_kinase_AS"/>
</dbReference>
<dbReference type="EMBL" id="BRXU01000008">
    <property type="protein sequence ID" value="GLC53675.1"/>
    <property type="molecule type" value="Genomic_DNA"/>
</dbReference>
<evidence type="ECO:0000256" key="1">
    <source>
        <dbReference type="ARBA" id="ARBA00022527"/>
    </source>
</evidence>
<dbReference type="GO" id="GO:0005524">
    <property type="term" value="F:ATP binding"/>
    <property type="evidence" value="ECO:0007669"/>
    <property type="project" value="UniProtKB-UniRule"/>
</dbReference>
<comment type="similarity">
    <text evidence="9">Belongs to the protein kinase superfamily.</text>
</comment>
<evidence type="ECO:0000256" key="7">
    <source>
        <dbReference type="ARBA" id="ARBA00048679"/>
    </source>
</evidence>
<proteinExistence type="inferred from homology"/>
<dbReference type="Pfam" id="PF07714">
    <property type="entry name" value="PK_Tyr_Ser-Thr"/>
    <property type="match status" value="1"/>
</dbReference>
<comment type="catalytic activity">
    <reaction evidence="7">
        <text>L-seryl-[protein] + ATP = O-phospho-L-seryl-[protein] + ADP + H(+)</text>
        <dbReference type="Rhea" id="RHEA:17989"/>
        <dbReference type="Rhea" id="RHEA-COMP:9863"/>
        <dbReference type="Rhea" id="RHEA-COMP:11604"/>
        <dbReference type="ChEBI" id="CHEBI:15378"/>
        <dbReference type="ChEBI" id="CHEBI:29999"/>
        <dbReference type="ChEBI" id="CHEBI:30616"/>
        <dbReference type="ChEBI" id="CHEBI:83421"/>
        <dbReference type="ChEBI" id="CHEBI:456216"/>
        <dbReference type="EC" id="2.7.11.1"/>
    </reaction>
</comment>
<dbReference type="GO" id="GO:0004674">
    <property type="term" value="F:protein serine/threonine kinase activity"/>
    <property type="evidence" value="ECO:0007669"/>
    <property type="project" value="UniProtKB-KW"/>
</dbReference>
<protein>
    <recommendedName>
        <fullName evidence="10">Protein kinase domain-containing protein</fullName>
    </recommendedName>
</protein>
<dbReference type="PROSITE" id="PS00107">
    <property type="entry name" value="PROTEIN_KINASE_ATP"/>
    <property type="match status" value="1"/>
</dbReference>
<gene>
    <name evidence="11" type="primary">PLEST005556</name>
    <name evidence="11" type="ORF">PLESTB_000775200</name>
</gene>
<dbReference type="SMART" id="SM00220">
    <property type="entry name" value="S_TKc"/>
    <property type="match status" value="1"/>
</dbReference>
<dbReference type="Gene3D" id="3.30.200.20">
    <property type="entry name" value="Phosphorylase Kinase, domain 1"/>
    <property type="match status" value="1"/>
</dbReference>
<evidence type="ECO:0000256" key="2">
    <source>
        <dbReference type="ARBA" id="ARBA00022679"/>
    </source>
</evidence>
<comment type="caution">
    <text evidence="11">The sequence shown here is derived from an EMBL/GenBank/DDBJ whole genome shotgun (WGS) entry which is preliminary data.</text>
</comment>
<dbReference type="Proteomes" id="UP001165080">
    <property type="component" value="Unassembled WGS sequence"/>
</dbReference>
<evidence type="ECO:0000313" key="12">
    <source>
        <dbReference type="Proteomes" id="UP001165080"/>
    </source>
</evidence>